<evidence type="ECO:0000259" key="3">
    <source>
        <dbReference type="Pfam" id="PF13239"/>
    </source>
</evidence>
<comment type="caution">
    <text evidence="4">The sequence shown here is derived from an EMBL/GenBank/DDBJ whole genome shotgun (WGS) entry which is preliminary data.</text>
</comment>
<dbReference type="InterPro" id="IPR025698">
    <property type="entry name" value="2TM_dom"/>
</dbReference>
<gene>
    <name evidence="4" type="ORF">FKR84_04695</name>
</gene>
<evidence type="ECO:0000313" key="4">
    <source>
        <dbReference type="EMBL" id="TQD39793.1"/>
    </source>
</evidence>
<dbReference type="AlphaFoldDB" id="A0A507ZTF1"/>
<evidence type="ECO:0000256" key="1">
    <source>
        <dbReference type="SAM" id="MobiDB-lite"/>
    </source>
</evidence>
<feature type="transmembrane region" description="Helical" evidence="2">
    <location>
        <begin position="67"/>
        <end position="88"/>
    </location>
</feature>
<dbReference type="Proteomes" id="UP000317169">
    <property type="component" value="Unassembled WGS sequence"/>
</dbReference>
<protein>
    <submittedName>
        <fullName evidence="4">2TM domain-containing protein</fullName>
    </submittedName>
</protein>
<evidence type="ECO:0000313" key="5">
    <source>
        <dbReference type="Proteomes" id="UP000317169"/>
    </source>
</evidence>
<feature type="domain" description="2TM" evidence="3">
    <location>
        <begin position="20"/>
        <end position="106"/>
    </location>
</feature>
<name>A0A507ZTF1_9FLAO</name>
<keyword evidence="2" id="KW-0812">Transmembrane</keyword>
<proteinExistence type="predicted"/>
<feature type="transmembrane region" description="Helical" evidence="2">
    <location>
        <begin position="32"/>
        <end position="55"/>
    </location>
</feature>
<dbReference type="RefSeq" id="WP_141421087.1">
    <property type="nucleotide sequence ID" value="NZ_VIAR01000003.1"/>
</dbReference>
<keyword evidence="5" id="KW-1185">Reference proteome</keyword>
<keyword evidence="2" id="KW-0472">Membrane</keyword>
<dbReference type="Pfam" id="PF13239">
    <property type="entry name" value="2TM"/>
    <property type="match status" value="1"/>
</dbReference>
<evidence type="ECO:0000256" key="2">
    <source>
        <dbReference type="SAM" id="Phobius"/>
    </source>
</evidence>
<dbReference type="EMBL" id="VIAR01000003">
    <property type="protein sequence ID" value="TQD39793.1"/>
    <property type="molecule type" value="Genomic_DNA"/>
</dbReference>
<reference evidence="4 5" key="1">
    <citation type="submission" date="2019-06" db="EMBL/GenBank/DDBJ databases">
        <title>Flavibacter putida gen. nov., sp. nov., a novel marine bacterium of the family Flavobacteriaceae isolated from coastal seawater.</title>
        <authorList>
            <person name="Feng X."/>
        </authorList>
    </citation>
    <scope>NUCLEOTIDE SEQUENCE [LARGE SCALE GENOMIC DNA]</scope>
    <source>
        <strain evidence="4 5">PLHSN227</strain>
    </source>
</reference>
<accession>A0A507ZTF1</accession>
<sequence>MASTDKKSTKIDPQQRELIENAQRRIRQKRALTTHIVAFVAGSILFIILNVVLNIGAEIEISGIDWFVWAILLWFFFILIHTINVFVVNKLMGKEWEEHQLEKLVEKQQIRIEKLQKKVDREHPLPQKTKPFNEDDKFRHPPLNS</sequence>
<organism evidence="4 5">
    <name type="scientific">Haloflavibacter putidus</name>
    <dbReference type="NCBI Taxonomy" id="2576776"/>
    <lineage>
        <taxon>Bacteria</taxon>
        <taxon>Pseudomonadati</taxon>
        <taxon>Bacteroidota</taxon>
        <taxon>Flavobacteriia</taxon>
        <taxon>Flavobacteriales</taxon>
        <taxon>Flavobacteriaceae</taxon>
        <taxon>Haloflavibacter</taxon>
    </lineage>
</organism>
<feature type="region of interest" description="Disordered" evidence="1">
    <location>
        <begin position="117"/>
        <end position="145"/>
    </location>
</feature>
<dbReference type="OrthoDB" id="1443721at2"/>
<feature type="compositionally biased region" description="Basic and acidic residues" evidence="1">
    <location>
        <begin position="117"/>
        <end position="139"/>
    </location>
</feature>
<keyword evidence="2" id="KW-1133">Transmembrane helix</keyword>